<sequence>MTVSLSNDGNILAIGAVGNDGNGADSGHVRVYSWNGSVYTQRGNNIDGEAANDQSGYSVSLSNDGNILAIGAIGNDGNGADSGHVRVYSWDGNAYTQRGNDINGEAANDFSGCSVSLSNDGNILAIGAIGNDGNGADSGHVRVYSWNGSVYTQRGNDIDGEAAGDHSGRVSLSNDGNILAIGAVGNDGNGTDSGHVRVYSWNGNAYTQRGYDINGEAAGDQSGYSVSLSHDGNILAIGASLNGANSGHVRVYSWNGSVYTQRGNDINGEAAGDYSGESVSLSNDGNILAIGAYANDGNGTDSGHVPWK</sequence>
<protein>
    <submittedName>
        <fullName evidence="1">Uncharacterized protein</fullName>
    </submittedName>
</protein>
<evidence type="ECO:0000313" key="1">
    <source>
        <dbReference type="EMBL" id="KAL3807650.1"/>
    </source>
</evidence>
<evidence type="ECO:0000313" key="2">
    <source>
        <dbReference type="Proteomes" id="UP001530377"/>
    </source>
</evidence>
<dbReference type="EMBL" id="JALLPB020000603">
    <property type="protein sequence ID" value="KAL3807650.1"/>
    <property type="molecule type" value="Genomic_DNA"/>
</dbReference>
<dbReference type="SUPFAM" id="SSF50965">
    <property type="entry name" value="Galactose oxidase, central domain"/>
    <property type="match status" value="1"/>
</dbReference>
<dbReference type="AlphaFoldDB" id="A0ABD3R480"/>
<gene>
    <name evidence="1" type="ORF">ACHAXA_000678</name>
</gene>
<dbReference type="Gene3D" id="2.130.10.10">
    <property type="entry name" value="YVTN repeat-like/Quinoprotein amine dehydrogenase"/>
    <property type="match status" value="1"/>
</dbReference>
<comment type="caution">
    <text evidence="1">The sequence shown here is derived from an EMBL/GenBank/DDBJ whole genome shotgun (WGS) entry which is preliminary data.</text>
</comment>
<keyword evidence="2" id="KW-1185">Reference proteome</keyword>
<dbReference type="InterPro" id="IPR015943">
    <property type="entry name" value="WD40/YVTN_repeat-like_dom_sf"/>
</dbReference>
<accession>A0ABD3R480</accession>
<dbReference type="Proteomes" id="UP001530377">
    <property type="component" value="Unassembled WGS sequence"/>
</dbReference>
<reference evidence="1 2" key="1">
    <citation type="submission" date="2024-10" db="EMBL/GenBank/DDBJ databases">
        <title>Updated reference genomes for cyclostephanoid diatoms.</title>
        <authorList>
            <person name="Roberts W.R."/>
            <person name="Alverson A.J."/>
        </authorList>
    </citation>
    <scope>NUCLEOTIDE SEQUENCE [LARGE SCALE GENOMIC DNA]</scope>
    <source>
        <strain evidence="1 2">AJA228-03</strain>
    </source>
</reference>
<proteinExistence type="predicted"/>
<name>A0ABD3R480_9STRA</name>
<dbReference type="InterPro" id="IPR011043">
    <property type="entry name" value="Gal_Oxase/kelch_b-propeller"/>
</dbReference>
<organism evidence="1 2">
    <name type="scientific">Cyclostephanos tholiformis</name>
    <dbReference type="NCBI Taxonomy" id="382380"/>
    <lineage>
        <taxon>Eukaryota</taxon>
        <taxon>Sar</taxon>
        <taxon>Stramenopiles</taxon>
        <taxon>Ochrophyta</taxon>
        <taxon>Bacillariophyta</taxon>
        <taxon>Coscinodiscophyceae</taxon>
        <taxon>Thalassiosirophycidae</taxon>
        <taxon>Stephanodiscales</taxon>
        <taxon>Stephanodiscaceae</taxon>
        <taxon>Cyclostephanos</taxon>
    </lineage>
</organism>
<dbReference type="PANTHER" id="PTHR36220">
    <property type="entry name" value="UNNAMED PRODUCT"/>
    <property type="match status" value="1"/>
</dbReference>
<dbReference type="PANTHER" id="PTHR36220:SF1">
    <property type="entry name" value="GAMMA TUBULIN COMPLEX COMPONENT C-TERMINAL DOMAIN-CONTAINING PROTEIN"/>
    <property type="match status" value="1"/>
</dbReference>
<dbReference type="Pfam" id="PF14312">
    <property type="entry name" value="FG-GAP_2"/>
    <property type="match status" value="3"/>
</dbReference>
<dbReference type="InterPro" id="IPR013517">
    <property type="entry name" value="FG-GAP"/>
</dbReference>